<feature type="chain" id="PRO_5031313364" evidence="2">
    <location>
        <begin position="20"/>
        <end position="450"/>
    </location>
</feature>
<organism evidence="4 5">
    <name type="scientific">Pseudoalteromonas arctica</name>
    <dbReference type="NCBI Taxonomy" id="394751"/>
    <lineage>
        <taxon>Bacteria</taxon>
        <taxon>Pseudomonadati</taxon>
        <taxon>Pseudomonadota</taxon>
        <taxon>Gammaproteobacteria</taxon>
        <taxon>Alteromonadales</taxon>
        <taxon>Pseudoalteromonadaceae</taxon>
        <taxon>Pseudoalteromonas</taxon>
    </lineage>
</organism>
<evidence type="ECO:0000256" key="2">
    <source>
        <dbReference type="SAM" id="SignalP"/>
    </source>
</evidence>
<dbReference type="PROSITE" id="PS52035">
    <property type="entry name" value="PEPTIDASE_M14"/>
    <property type="match status" value="1"/>
</dbReference>
<dbReference type="AlphaFoldDB" id="A0A7Y0DVZ0"/>
<dbReference type="SUPFAM" id="SSF53187">
    <property type="entry name" value="Zn-dependent exopeptidases"/>
    <property type="match status" value="1"/>
</dbReference>
<comment type="caution">
    <text evidence="1">Lacks conserved residue(s) required for the propagation of feature annotation.</text>
</comment>
<dbReference type="CDD" id="cd06239">
    <property type="entry name" value="M14-like"/>
    <property type="match status" value="1"/>
</dbReference>
<dbReference type="Gene3D" id="3.40.630.10">
    <property type="entry name" value="Zn peptidases"/>
    <property type="match status" value="1"/>
</dbReference>
<dbReference type="Pfam" id="PF00246">
    <property type="entry name" value="Peptidase_M14"/>
    <property type="match status" value="1"/>
</dbReference>
<keyword evidence="2" id="KW-0732">Signal</keyword>
<name>A0A7Y0DVZ0_9GAMM</name>
<dbReference type="Proteomes" id="UP000570493">
    <property type="component" value="Unassembled WGS sequence"/>
</dbReference>
<evidence type="ECO:0000313" key="4">
    <source>
        <dbReference type="EMBL" id="NMM41716.1"/>
    </source>
</evidence>
<dbReference type="RefSeq" id="WP_169020687.1">
    <property type="nucleotide sequence ID" value="NZ_JABBMT010000021.1"/>
</dbReference>
<comment type="similarity">
    <text evidence="1">Belongs to the peptidase M14 family.</text>
</comment>
<dbReference type="InterPro" id="IPR000834">
    <property type="entry name" value="Peptidase_M14"/>
</dbReference>
<protein>
    <submittedName>
        <fullName evidence="4">Peptidase M14</fullName>
    </submittedName>
</protein>
<gene>
    <name evidence="4" type="ORF">HHO47_13030</name>
</gene>
<sequence length="450" mass="49953">MIRKTILVGLLSYSFSLTAAPIAMHEMKGLNKAAITHADLAPLFDTLADHPSIERKNLGQSFLGKSIDAFYIGSGPIKVMMWSQMHGDENTASAALMDFLSYAIETKNNAWRENWQNKLSLMIIPMVNPDGAQLQTRFNAQGIDLNRDAKSLRTPEGQLLMAAAKAFKPEFGFNLHDQNAYYGVGEQGLPATISVLAPAYNAQREINNSRSNAMKLIAQLSKLIEQTIPGHLAKYNDSYSYRSFGDTFSEMGISTILIESGAYPADPNRQVARKMNRMLYVKMIDELVAGNWQQQKITTYQAIPFNAKDAWVDLLIDDVIVTSPQGSYSIDIAINAKGRYPTINELGDISSIRQGFTQLEAKTLSFDSGKAYPLAKPLDLTTEKYRQLLSLGYSCFSGDIALLNNHSDWLSYQCSNTQPTIPRRYGAAAFILREQGTAKYAILGEQLIKL</sequence>
<evidence type="ECO:0000256" key="1">
    <source>
        <dbReference type="PROSITE-ProRule" id="PRU01379"/>
    </source>
</evidence>
<dbReference type="EMBL" id="JABBMT010000021">
    <property type="protein sequence ID" value="NMM41716.1"/>
    <property type="molecule type" value="Genomic_DNA"/>
</dbReference>
<accession>A0A7Y0DVZ0</accession>
<reference evidence="4" key="1">
    <citation type="submission" date="2020-04" db="EMBL/GenBank/DDBJ databases">
        <title>Genome Sequencing for Pseudoaltermonas arctica.</title>
        <authorList>
            <person name="Elkins N.S."/>
        </authorList>
    </citation>
    <scope>NUCLEOTIDE SEQUENCE [LARGE SCALE GENOMIC DNA]</scope>
    <source>
        <strain evidence="4">NEC-BIFX-2020_0012</strain>
    </source>
</reference>
<evidence type="ECO:0000313" key="5">
    <source>
        <dbReference type="Proteomes" id="UP000570493"/>
    </source>
</evidence>
<comment type="caution">
    <text evidence="4">The sequence shown here is derived from an EMBL/GenBank/DDBJ whole genome shotgun (WGS) entry which is preliminary data.</text>
</comment>
<feature type="signal peptide" evidence="2">
    <location>
        <begin position="1"/>
        <end position="19"/>
    </location>
</feature>
<feature type="domain" description="Peptidase M14" evidence="3">
    <location>
        <begin position="33"/>
        <end position="287"/>
    </location>
</feature>
<keyword evidence="5" id="KW-1185">Reference proteome</keyword>
<proteinExistence type="inferred from homology"/>
<dbReference type="GO" id="GO:0008270">
    <property type="term" value="F:zinc ion binding"/>
    <property type="evidence" value="ECO:0007669"/>
    <property type="project" value="InterPro"/>
</dbReference>
<evidence type="ECO:0000259" key="3">
    <source>
        <dbReference type="PROSITE" id="PS52035"/>
    </source>
</evidence>
<dbReference type="GO" id="GO:0004181">
    <property type="term" value="F:metallocarboxypeptidase activity"/>
    <property type="evidence" value="ECO:0007669"/>
    <property type="project" value="InterPro"/>
</dbReference>
<dbReference type="GO" id="GO:0006508">
    <property type="term" value="P:proteolysis"/>
    <property type="evidence" value="ECO:0007669"/>
    <property type="project" value="InterPro"/>
</dbReference>